<feature type="chain" id="PRO_5012616374" description="Gfo/Idh/MocA-like oxidoreductase N-terminal domain-containing protein" evidence="1">
    <location>
        <begin position="26"/>
        <end position="162"/>
    </location>
</feature>
<dbReference type="STRING" id="602072.A0A1R3RGJ1"/>
<reference evidence="4" key="1">
    <citation type="journal article" date="2017" name="Genome Biol.">
        <title>Comparative genomics reveals high biological diversity and specific adaptations in the industrially and medically important fungal genus Aspergillus.</title>
        <authorList>
            <person name="de Vries R.P."/>
            <person name="Riley R."/>
            <person name="Wiebenga A."/>
            <person name="Aguilar-Osorio G."/>
            <person name="Amillis S."/>
            <person name="Uchima C.A."/>
            <person name="Anderluh G."/>
            <person name="Asadollahi M."/>
            <person name="Askin M."/>
            <person name="Barry K."/>
            <person name="Battaglia E."/>
            <person name="Bayram O."/>
            <person name="Benocci T."/>
            <person name="Braus-Stromeyer S.A."/>
            <person name="Caldana C."/>
            <person name="Canovas D."/>
            <person name="Cerqueira G.C."/>
            <person name="Chen F."/>
            <person name="Chen W."/>
            <person name="Choi C."/>
            <person name="Clum A."/>
            <person name="Dos Santos R.A."/>
            <person name="Damasio A.R."/>
            <person name="Diallinas G."/>
            <person name="Emri T."/>
            <person name="Fekete E."/>
            <person name="Flipphi M."/>
            <person name="Freyberg S."/>
            <person name="Gallo A."/>
            <person name="Gournas C."/>
            <person name="Habgood R."/>
            <person name="Hainaut M."/>
            <person name="Harispe M.L."/>
            <person name="Henrissat B."/>
            <person name="Hilden K.S."/>
            <person name="Hope R."/>
            <person name="Hossain A."/>
            <person name="Karabika E."/>
            <person name="Karaffa L."/>
            <person name="Karanyi Z."/>
            <person name="Krasevec N."/>
            <person name="Kuo A."/>
            <person name="Kusch H."/>
            <person name="LaButti K."/>
            <person name="Lagendijk E.L."/>
            <person name="Lapidus A."/>
            <person name="Levasseur A."/>
            <person name="Lindquist E."/>
            <person name="Lipzen A."/>
            <person name="Logrieco A.F."/>
            <person name="MacCabe A."/>
            <person name="Maekelae M.R."/>
            <person name="Malavazi I."/>
            <person name="Melin P."/>
            <person name="Meyer V."/>
            <person name="Mielnichuk N."/>
            <person name="Miskei M."/>
            <person name="Molnar A.P."/>
            <person name="Mule G."/>
            <person name="Ngan C.Y."/>
            <person name="Orejas M."/>
            <person name="Orosz E."/>
            <person name="Ouedraogo J.P."/>
            <person name="Overkamp K.M."/>
            <person name="Park H.-S."/>
            <person name="Perrone G."/>
            <person name="Piumi F."/>
            <person name="Punt P.J."/>
            <person name="Ram A.F."/>
            <person name="Ramon A."/>
            <person name="Rauscher S."/>
            <person name="Record E."/>
            <person name="Riano-Pachon D.M."/>
            <person name="Robert V."/>
            <person name="Roehrig J."/>
            <person name="Ruller R."/>
            <person name="Salamov A."/>
            <person name="Salih N.S."/>
            <person name="Samson R.A."/>
            <person name="Sandor E."/>
            <person name="Sanguinetti M."/>
            <person name="Schuetze T."/>
            <person name="Sepcic K."/>
            <person name="Shelest E."/>
            <person name="Sherlock G."/>
            <person name="Sophianopoulou V."/>
            <person name="Squina F.M."/>
            <person name="Sun H."/>
            <person name="Susca A."/>
            <person name="Todd R.B."/>
            <person name="Tsang A."/>
            <person name="Unkles S.E."/>
            <person name="van de Wiele N."/>
            <person name="van Rossen-Uffink D."/>
            <person name="Oliveira J.V."/>
            <person name="Vesth T.C."/>
            <person name="Visser J."/>
            <person name="Yu J.-H."/>
            <person name="Zhou M."/>
            <person name="Andersen M.R."/>
            <person name="Archer D.B."/>
            <person name="Baker S.E."/>
            <person name="Benoit I."/>
            <person name="Brakhage A.A."/>
            <person name="Braus G.H."/>
            <person name="Fischer R."/>
            <person name="Frisvad J.C."/>
            <person name="Goldman G.H."/>
            <person name="Houbraken J."/>
            <person name="Oakley B."/>
            <person name="Pocsi I."/>
            <person name="Scazzocchio C."/>
            <person name="Seiboth B."/>
            <person name="vanKuyk P.A."/>
            <person name="Wortman J."/>
            <person name="Dyer P.S."/>
            <person name="Grigoriev I.V."/>
        </authorList>
    </citation>
    <scope>NUCLEOTIDE SEQUENCE [LARGE SCALE GENOMIC DNA]</scope>
    <source>
        <strain evidence="4">ITEM 5010</strain>
    </source>
</reference>
<protein>
    <recommendedName>
        <fullName evidence="2">Gfo/Idh/MocA-like oxidoreductase N-terminal domain-containing protein</fullName>
    </recommendedName>
</protein>
<evidence type="ECO:0000259" key="2">
    <source>
        <dbReference type="Pfam" id="PF01408"/>
    </source>
</evidence>
<dbReference type="InterPro" id="IPR036291">
    <property type="entry name" value="NAD(P)-bd_dom_sf"/>
</dbReference>
<proteinExistence type="predicted"/>
<dbReference type="InterPro" id="IPR000683">
    <property type="entry name" value="Gfo/Idh/MocA-like_OxRdtase_N"/>
</dbReference>
<dbReference type="AlphaFoldDB" id="A0A1R3RGJ1"/>
<gene>
    <name evidence="3" type="ORF">ASPCADRAFT_209530</name>
</gene>
<dbReference type="PANTHER" id="PTHR43708">
    <property type="entry name" value="CONSERVED EXPRESSED OXIDOREDUCTASE (EUROFUNG)"/>
    <property type="match status" value="1"/>
</dbReference>
<keyword evidence="1" id="KW-0732">Signal</keyword>
<dbReference type="SUPFAM" id="SSF51735">
    <property type="entry name" value="NAD(P)-binding Rossmann-fold domains"/>
    <property type="match status" value="1"/>
</dbReference>
<evidence type="ECO:0000313" key="3">
    <source>
        <dbReference type="EMBL" id="OOF93591.1"/>
    </source>
</evidence>
<dbReference type="PANTHER" id="PTHR43708:SF1">
    <property type="entry name" value="GALACTOSE_LACTOSE METABOLISM REGULATORY PROTEIN GAL80"/>
    <property type="match status" value="1"/>
</dbReference>
<evidence type="ECO:0000256" key="1">
    <source>
        <dbReference type="SAM" id="SignalP"/>
    </source>
</evidence>
<sequence>MPVTPIRTALIGLSVSAITSWAADAHLPAIQSPSGQALMQITARCNSSVAAAESAIRTYHLDPSTVKAHENPDDLAADPTVDLVICITRVDRHYETVLARLRAGKSAYIEWLITSTVAEVEELLTVARASGVTVAVGLQARFAPHPVLKVKDILQSGRSGGC</sequence>
<dbReference type="EMBL" id="KV907504">
    <property type="protein sequence ID" value="OOF93591.1"/>
    <property type="molecule type" value="Genomic_DNA"/>
</dbReference>
<feature type="signal peptide" evidence="1">
    <location>
        <begin position="1"/>
        <end position="25"/>
    </location>
</feature>
<dbReference type="InterPro" id="IPR051317">
    <property type="entry name" value="Gfo/Idh/MocA_oxidoreduct"/>
</dbReference>
<dbReference type="Proteomes" id="UP000188318">
    <property type="component" value="Unassembled WGS sequence"/>
</dbReference>
<dbReference type="Gene3D" id="3.40.50.720">
    <property type="entry name" value="NAD(P)-binding Rossmann-like Domain"/>
    <property type="match status" value="1"/>
</dbReference>
<dbReference type="GO" id="GO:0000166">
    <property type="term" value="F:nucleotide binding"/>
    <property type="evidence" value="ECO:0007669"/>
    <property type="project" value="InterPro"/>
</dbReference>
<dbReference type="Pfam" id="PF01408">
    <property type="entry name" value="GFO_IDH_MocA"/>
    <property type="match status" value="1"/>
</dbReference>
<name>A0A1R3RGJ1_ASPC5</name>
<evidence type="ECO:0000313" key="4">
    <source>
        <dbReference type="Proteomes" id="UP000188318"/>
    </source>
</evidence>
<accession>A0A1R3RGJ1</accession>
<dbReference type="OrthoDB" id="64915at2759"/>
<feature type="domain" description="Gfo/Idh/MocA-like oxidoreductase N-terminal" evidence="2">
    <location>
        <begin position="8"/>
        <end position="137"/>
    </location>
</feature>
<organism evidence="3 4">
    <name type="scientific">Aspergillus carbonarius (strain ITEM 5010)</name>
    <dbReference type="NCBI Taxonomy" id="602072"/>
    <lineage>
        <taxon>Eukaryota</taxon>
        <taxon>Fungi</taxon>
        <taxon>Dikarya</taxon>
        <taxon>Ascomycota</taxon>
        <taxon>Pezizomycotina</taxon>
        <taxon>Eurotiomycetes</taxon>
        <taxon>Eurotiomycetidae</taxon>
        <taxon>Eurotiales</taxon>
        <taxon>Aspergillaceae</taxon>
        <taxon>Aspergillus</taxon>
        <taxon>Aspergillus subgen. Circumdati</taxon>
    </lineage>
</organism>
<dbReference type="OMA" id="YTITAVC"/>
<dbReference type="VEuPathDB" id="FungiDB:ASPCADRAFT_209530"/>
<keyword evidence="4" id="KW-1185">Reference proteome</keyword>